<reference evidence="8 9" key="1">
    <citation type="submission" date="2016-04" db="EMBL/GenBank/DDBJ databases">
        <title>Evolutionary innovation and constraint leading to complex multicellularity in the Ascomycota.</title>
        <authorList>
            <person name="Cisse O."/>
            <person name="Nguyen A."/>
            <person name="Hewitt D.A."/>
            <person name="Jedd G."/>
            <person name="Stajich J.E."/>
        </authorList>
    </citation>
    <scope>NUCLEOTIDE SEQUENCE [LARGE SCALE GENOMIC DNA]</scope>
    <source>
        <strain evidence="8 9">DAH-3</strain>
    </source>
</reference>
<evidence type="ECO:0000256" key="2">
    <source>
        <dbReference type="ARBA" id="ARBA00009154"/>
    </source>
</evidence>
<feature type="compositionally biased region" description="Basic and acidic residues" evidence="7">
    <location>
        <begin position="144"/>
        <end position="155"/>
    </location>
</feature>
<accession>A0A1U7LKC5</accession>
<evidence type="ECO:0000256" key="6">
    <source>
        <dbReference type="RuleBase" id="RU368003"/>
    </source>
</evidence>
<name>A0A1U7LKC5_NEOID</name>
<evidence type="ECO:0000313" key="8">
    <source>
        <dbReference type="EMBL" id="OLL23088.1"/>
    </source>
</evidence>
<feature type="compositionally biased region" description="Basic and acidic residues" evidence="7">
    <location>
        <begin position="126"/>
        <end position="138"/>
    </location>
</feature>
<protein>
    <recommendedName>
        <fullName evidence="6">Exosome complex protein</fullName>
    </recommendedName>
</protein>
<dbReference type="GO" id="GO:0000460">
    <property type="term" value="P:maturation of 5.8S rRNA"/>
    <property type="evidence" value="ECO:0007669"/>
    <property type="project" value="TreeGrafter"/>
</dbReference>
<dbReference type="OrthoDB" id="1421013at2759"/>
<evidence type="ECO:0000313" key="9">
    <source>
        <dbReference type="Proteomes" id="UP000186594"/>
    </source>
</evidence>
<dbReference type="PANTHER" id="PTHR15341:SF3">
    <property type="entry name" value="NUCLEAR NUCLEIC ACID-BINDING PROTEIN C1D"/>
    <property type="match status" value="1"/>
</dbReference>
<comment type="caution">
    <text evidence="8">The sequence shown here is derived from an EMBL/GenBank/DDBJ whole genome shotgun (WGS) entry which is preliminary data.</text>
</comment>
<comment type="subcellular location">
    <subcellularLocation>
        <location evidence="1 6">Nucleus</location>
    </subcellularLocation>
</comment>
<evidence type="ECO:0000256" key="5">
    <source>
        <dbReference type="ARBA" id="ARBA00023242"/>
    </source>
</evidence>
<dbReference type="GO" id="GO:0005730">
    <property type="term" value="C:nucleolus"/>
    <property type="evidence" value="ECO:0007669"/>
    <property type="project" value="TreeGrafter"/>
</dbReference>
<dbReference type="GO" id="GO:0010468">
    <property type="term" value="P:regulation of gene expression"/>
    <property type="evidence" value="ECO:0007669"/>
    <property type="project" value="TreeGrafter"/>
</dbReference>
<dbReference type="Pfam" id="PF04000">
    <property type="entry name" value="Sas10_Utp3"/>
    <property type="match status" value="1"/>
</dbReference>
<evidence type="ECO:0000256" key="1">
    <source>
        <dbReference type="ARBA" id="ARBA00004123"/>
    </source>
</evidence>
<dbReference type="EMBL" id="LXFE01002311">
    <property type="protein sequence ID" value="OLL23088.1"/>
    <property type="molecule type" value="Genomic_DNA"/>
</dbReference>
<dbReference type="GO" id="GO:0003723">
    <property type="term" value="F:RNA binding"/>
    <property type="evidence" value="ECO:0007669"/>
    <property type="project" value="UniProtKB-UniRule"/>
</dbReference>
<dbReference type="InterPro" id="IPR007146">
    <property type="entry name" value="Sas10/Utp3/C1D"/>
</dbReference>
<organism evidence="8 9">
    <name type="scientific">Neolecta irregularis (strain DAH-3)</name>
    <dbReference type="NCBI Taxonomy" id="1198029"/>
    <lineage>
        <taxon>Eukaryota</taxon>
        <taxon>Fungi</taxon>
        <taxon>Dikarya</taxon>
        <taxon>Ascomycota</taxon>
        <taxon>Taphrinomycotina</taxon>
        <taxon>Neolectales</taxon>
        <taxon>Neolectaceae</taxon>
        <taxon>Neolecta</taxon>
    </lineage>
</organism>
<dbReference type="InterPro" id="IPR011082">
    <property type="entry name" value="Exosome-assoc_fac/DNA_repair"/>
</dbReference>
<evidence type="ECO:0000256" key="3">
    <source>
        <dbReference type="ARBA" id="ARBA00022552"/>
    </source>
</evidence>
<dbReference type="OMA" id="TRFDDSH"/>
<dbReference type="Proteomes" id="UP000186594">
    <property type="component" value="Unassembled WGS sequence"/>
</dbReference>
<feature type="region of interest" description="Disordered" evidence="7">
    <location>
        <begin position="126"/>
        <end position="181"/>
    </location>
</feature>
<proteinExistence type="inferred from homology"/>
<dbReference type="GO" id="GO:0003677">
    <property type="term" value="F:DNA binding"/>
    <property type="evidence" value="ECO:0007669"/>
    <property type="project" value="TreeGrafter"/>
</dbReference>
<dbReference type="STRING" id="1198029.A0A1U7LKC5"/>
<dbReference type="AlphaFoldDB" id="A0A1U7LKC5"/>
<keyword evidence="4 6" id="KW-0694">RNA-binding</keyword>
<sequence>MDPEDVSHLSDQVQIDLEKLEKIMAEFDMGPDSCSLAERTSKLPLLDRAQFYITLSYAILSTLFSSLKLQGVDTSSHPILKELDRVKMYSKKIKNIEELTAGRTLKVDQEAAGRFLKAALVGNQDKEPKRGIHTRFGEDPAINKPERSDAEEPTQKKKKRKQSKGGNSTKTKTKHKQKEDE</sequence>
<comment type="function">
    <text evidence="6">Required for exosome-dependent processing of pre-rRNA and small nucleolar RNA (snRNA) precursors. Involved in processing of 35S pre-rRNA at the A0, A1 and A2 sites.</text>
</comment>
<keyword evidence="3 6" id="KW-0698">rRNA processing</keyword>
<evidence type="ECO:0000256" key="7">
    <source>
        <dbReference type="SAM" id="MobiDB-lite"/>
    </source>
</evidence>
<dbReference type="GO" id="GO:0000178">
    <property type="term" value="C:exosome (RNase complex)"/>
    <property type="evidence" value="ECO:0007669"/>
    <property type="project" value="TreeGrafter"/>
</dbReference>
<feature type="compositionally biased region" description="Basic residues" evidence="7">
    <location>
        <begin position="171"/>
        <end position="181"/>
    </location>
</feature>
<dbReference type="PANTHER" id="PTHR15341">
    <property type="entry name" value="SUN-COR STEROID HORMONE RECEPTOR CO-REPRESSOR"/>
    <property type="match status" value="1"/>
</dbReference>
<keyword evidence="9" id="KW-1185">Reference proteome</keyword>
<keyword evidence="5 6" id="KW-0539">Nucleus</keyword>
<comment type="similarity">
    <text evidence="2 6">Belongs to the C1D family.</text>
</comment>
<evidence type="ECO:0000256" key="4">
    <source>
        <dbReference type="ARBA" id="ARBA00022884"/>
    </source>
</evidence>
<gene>
    <name evidence="8" type="ORF">NEOLI_001235</name>
</gene>